<dbReference type="PANTHER" id="PTHR43618:SF8">
    <property type="entry name" value="7ALPHA-HYDROXYSTEROID DEHYDROGENASE"/>
    <property type="match status" value="1"/>
</dbReference>
<dbReference type="InterPro" id="IPR036291">
    <property type="entry name" value="NAD(P)-bd_dom_sf"/>
</dbReference>
<evidence type="ECO:0000256" key="1">
    <source>
        <dbReference type="ARBA" id="ARBA00006484"/>
    </source>
</evidence>
<organism evidence="4 5">
    <name type="scientific">Thalassobacillus cyri</name>
    <dbReference type="NCBI Taxonomy" id="571932"/>
    <lineage>
        <taxon>Bacteria</taxon>
        <taxon>Bacillati</taxon>
        <taxon>Bacillota</taxon>
        <taxon>Bacilli</taxon>
        <taxon>Bacillales</taxon>
        <taxon>Bacillaceae</taxon>
        <taxon>Thalassobacillus</taxon>
    </lineage>
</organism>
<sequence>MTILDHLFSLKGKTAIITGGGRGLGKQITMAFREAGANVVICSRKMEACEQTVKEIAEKGGSALALTCDVTNRRTGRACS</sequence>
<dbReference type="STRING" id="571932.SAMN05421743_104142"/>
<keyword evidence="2" id="KW-0521">NADP</keyword>
<evidence type="ECO:0000256" key="2">
    <source>
        <dbReference type="ARBA" id="ARBA00022857"/>
    </source>
</evidence>
<comment type="similarity">
    <text evidence="1">Belongs to the short-chain dehydrogenases/reductases (SDR) family.</text>
</comment>
<reference evidence="4 5" key="1">
    <citation type="submission" date="2016-10" db="EMBL/GenBank/DDBJ databases">
        <authorList>
            <person name="de Groot N.N."/>
        </authorList>
    </citation>
    <scope>NUCLEOTIDE SEQUENCE [LARGE SCALE GENOMIC DNA]</scope>
    <source>
        <strain evidence="4 5">CCM7597</strain>
    </source>
</reference>
<dbReference type="SUPFAM" id="SSF51735">
    <property type="entry name" value="NAD(P)-binding Rossmann-fold domains"/>
    <property type="match status" value="1"/>
</dbReference>
<protein>
    <submittedName>
        <fullName evidence="4">Gluconate 5-dehydrogenase</fullName>
    </submittedName>
</protein>
<dbReference type="Proteomes" id="UP000198584">
    <property type="component" value="Unassembled WGS sequence"/>
</dbReference>
<dbReference type="AlphaFoldDB" id="A0A1H4ALZ3"/>
<proteinExistence type="inferred from homology"/>
<name>A0A1H4ALZ3_9BACI</name>
<dbReference type="InterPro" id="IPR052178">
    <property type="entry name" value="Sec_Metab_Biosynth_SDR"/>
</dbReference>
<dbReference type="InterPro" id="IPR002347">
    <property type="entry name" value="SDR_fam"/>
</dbReference>
<gene>
    <name evidence="4" type="ORF">SAMN05421743_104142</name>
</gene>
<dbReference type="Gene3D" id="3.40.50.720">
    <property type="entry name" value="NAD(P)-binding Rossmann-like Domain"/>
    <property type="match status" value="1"/>
</dbReference>
<keyword evidence="3" id="KW-0560">Oxidoreductase</keyword>
<dbReference type="Pfam" id="PF00106">
    <property type="entry name" value="adh_short"/>
    <property type="match status" value="1"/>
</dbReference>
<evidence type="ECO:0000256" key="3">
    <source>
        <dbReference type="ARBA" id="ARBA00023002"/>
    </source>
</evidence>
<evidence type="ECO:0000313" key="5">
    <source>
        <dbReference type="Proteomes" id="UP000198584"/>
    </source>
</evidence>
<evidence type="ECO:0000313" key="4">
    <source>
        <dbReference type="EMBL" id="SEA36986.1"/>
    </source>
</evidence>
<dbReference type="EMBL" id="FNQR01000004">
    <property type="protein sequence ID" value="SEA36986.1"/>
    <property type="molecule type" value="Genomic_DNA"/>
</dbReference>
<dbReference type="GO" id="GO:0016491">
    <property type="term" value="F:oxidoreductase activity"/>
    <property type="evidence" value="ECO:0007669"/>
    <property type="project" value="UniProtKB-KW"/>
</dbReference>
<dbReference type="PANTHER" id="PTHR43618">
    <property type="entry name" value="7-ALPHA-HYDROXYSTEROID DEHYDROGENASE"/>
    <property type="match status" value="1"/>
</dbReference>
<accession>A0A1H4ALZ3</accession>
<keyword evidence="5" id="KW-1185">Reference proteome</keyword>